<dbReference type="AlphaFoldDB" id="A0A2W5NH62"/>
<organism evidence="2 3">
    <name type="scientific">Novosphingobium pentaromativorans</name>
    <dbReference type="NCBI Taxonomy" id="205844"/>
    <lineage>
        <taxon>Bacteria</taxon>
        <taxon>Pseudomonadati</taxon>
        <taxon>Pseudomonadota</taxon>
        <taxon>Alphaproteobacteria</taxon>
        <taxon>Sphingomonadales</taxon>
        <taxon>Sphingomonadaceae</taxon>
        <taxon>Novosphingobium</taxon>
    </lineage>
</organism>
<dbReference type="Proteomes" id="UP000249082">
    <property type="component" value="Unassembled WGS sequence"/>
</dbReference>
<feature type="domain" description="Bacteriophage phiJL001 Gp84 C-terminal" evidence="1">
    <location>
        <begin position="187"/>
        <end position="263"/>
    </location>
</feature>
<name>A0A2W5NH62_9SPHN</name>
<sequence length="273" mass="29379">MTRIWFSNALETVALFWRLDRRDGVTLGFVTHDADLWFDGLLHRAAPGMVPSSIRKSAGFEPDSAEVRGALTHETISAEDLASGRFDGARVTIGLVDWETREHGSLYSGTIGAISQEDGAFSAELSSRKEEFARDPVPRTSPSCRAPFCGPGCNLDPQRFTREVRIADAEVPAGSAAFDPPVDPALYFGGSLRWLEGPQTGMTAGVIGAAQERLILDMPQGSLPPPGTRALLREGCDHTLATCGTRFGNAANFRGEPFLPGNDMLTRYPAPAS</sequence>
<dbReference type="Pfam" id="PF09931">
    <property type="entry name" value="Phage_phiJL001_Gp84_N"/>
    <property type="match status" value="1"/>
</dbReference>
<dbReference type="NCBIfam" id="TIGR02218">
    <property type="entry name" value="phg_TIGR02218"/>
    <property type="match status" value="1"/>
</dbReference>
<proteinExistence type="predicted"/>
<dbReference type="EMBL" id="QFPX01000020">
    <property type="protein sequence ID" value="PZQ52812.1"/>
    <property type="molecule type" value="Genomic_DNA"/>
</dbReference>
<protein>
    <recommendedName>
        <fullName evidence="1">Bacteriophage phiJL001 Gp84 C-terminal domain-containing protein</fullName>
    </recommendedName>
</protein>
<reference evidence="2 3" key="1">
    <citation type="submission" date="2017-08" db="EMBL/GenBank/DDBJ databases">
        <title>Infants hospitalized years apart are colonized by the same room-sourced microbial strains.</title>
        <authorList>
            <person name="Brooks B."/>
            <person name="Olm M.R."/>
            <person name="Firek B.A."/>
            <person name="Baker R."/>
            <person name="Thomas B.C."/>
            <person name="Morowitz M.J."/>
            <person name="Banfield J.F."/>
        </authorList>
    </citation>
    <scope>NUCLEOTIDE SEQUENCE [LARGE SCALE GENOMIC DNA]</scope>
    <source>
        <strain evidence="2">S2_005_002_R2_33</strain>
    </source>
</reference>
<dbReference type="InterPro" id="IPR018964">
    <property type="entry name" value="Phage_phiJL001_Gp84_C"/>
</dbReference>
<comment type="caution">
    <text evidence="2">The sequence shown here is derived from an EMBL/GenBank/DDBJ whole genome shotgun (WGS) entry which is preliminary data.</text>
</comment>
<gene>
    <name evidence="2" type="ORF">DI555_19070</name>
</gene>
<accession>A0A2W5NH62</accession>
<evidence type="ECO:0000313" key="2">
    <source>
        <dbReference type="EMBL" id="PZQ52812.1"/>
    </source>
</evidence>
<dbReference type="InterPro" id="IPR011928">
    <property type="entry name" value="Phage_phiJL001_Gp84"/>
</dbReference>
<evidence type="ECO:0000259" key="1">
    <source>
        <dbReference type="Pfam" id="PF09356"/>
    </source>
</evidence>
<evidence type="ECO:0000313" key="3">
    <source>
        <dbReference type="Proteomes" id="UP000249082"/>
    </source>
</evidence>
<dbReference type="Pfam" id="PF09356">
    <property type="entry name" value="Phage_BR0599"/>
    <property type="match status" value="1"/>
</dbReference>